<evidence type="ECO:0000313" key="3">
    <source>
        <dbReference type="Proteomes" id="UP000000483"/>
    </source>
</evidence>
<dbReference type="InterPro" id="IPR003731">
    <property type="entry name" value="Di-Nase_FeMo-co_biosynth"/>
</dbReference>
<dbReference type="KEGG" id="dao:Desac_2536"/>
<organism evidence="2 3">
    <name type="scientific">Desulfobacca acetoxidans (strain ATCC 700848 / DSM 11109 / ASRB2)</name>
    <dbReference type="NCBI Taxonomy" id="880072"/>
    <lineage>
        <taxon>Bacteria</taxon>
        <taxon>Pseudomonadati</taxon>
        <taxon>Thermodesulfobacteriota</taxon>
        <taxon>Desulfobaccia</taxon>
        <taxon>Desulfobaccales</taxon>
        <taxon>Desulfobaccaceae</taxon>
        <taxon>Desulfobacca</taxon>
    </lineage>
</organism>
<dbReference type="PANTHER" id="PTHR42983:SF1">
    <property type="entry name" value="IRON-MOLYBDENUM PROTEIN"/>
    <property type="match status" value="1"/>
</dbReference>
<dbReference type="eggNOG" id="COG1433">
    <property type="taxonomic scope" value="Bacteria"/>
</dbReference>
<reference evidence="3" key="2">
    <citation type="submission" date="2011-03" db="EMBL/GenBank/DDBJ databases">
        <title>The complete genome of Desulfobacca acetoxidans DSM 11109.</title>
        <authorList>
            <consortium name="US DOE Joint Genome Institute (JGI-PGF)"/>
            <person name="Lucas S."/>
            <person name="Copeland A."/>
            <person name="Lapidus A."/>
            <person name="Bruce D."/>
            <person name="Goodwin L."/>
            <person name="Pitluck S."/>
            <person name="Peters L."/>
            <person name="Kyrpides N."/>
            <person name="Mavromatis K."/>
            <person name="Ivanova N."/>
            <person name="Ovchinnikova G."/>
            <person name="Teshima H."/>
            <person name="Detter J.C."/>
            <person name="Han C."/>
            <person name="Land M."/>
            <person name="Hauser L."/>
            <person name="Markowitz V."/>
            <person name="Cheng J.-F."/>
            <person name="Hugenholtz P."/>
            <person name="Woyke T."/>
            <person name="Wu D."/>
            <person name="Spring S."/>
            <person name="Schueler E."/>
            <person name="Brambilla E."/>
            <person name="Klenk H.-P."/>
            <person name="Eisen J.A."/>
        </authorList>
    </citation>
    <scope>NUCLEOTIDE SEQUENCE [LARGE SCALE GENOMIC DNA]</scope>
    <source>
        <strain evidence="3">ATCC 700848 / DSM 11109 / ASRB2</strain>
    </source>
</reference>
<dbReference type="Gene3D" id="3.30.420.130">
    <property type="entry name" value="Dinitrogenase iron-molybdenum cofactor biosynthesis domain"/>
    <property type="match status" value="1"/>
</dbReference>
<dbReference type="EMBL" id="CP002629">
    <property type="protein sequence ID" value="AEB10354.1"/>
    <property type="molecule type" value="Genomic_DNA"/>
</dbReference>
<gene>
    <name evidence="2" type="ordered locus">Desac_2536</name>
</gene>
<dbReference type="AlphaFoldDB" id="F2NIF2"/>
<dbReference type="SUPFAM" id="SSF53146">
    <property type="entry name" value="Nitrogenase accessory factor-like"/>
    <property type="match status" value="1"/>
</dbReference>
<evidence type="ECO:0000313" key="2">
    <source>
        <dbReference type="EMBL" id="AEB10354.1"/>
    </source>
</evidence>
<dbReference type="Pfam" id="PF02579">
    <property type="entry name" value="Nitro_FeMo-Co"/>
    <property type="match status" value="1"/>
</dbReference>
<protein>
    <submittedName>
        <fullName evidence="2">Dinitrogenase iron-molybdenum cofactor biosynthesis protein</fullName>
    </submittedName>
</protein>
<dbReference type="CDD" id="cd00851">
    <property type="entry name" value="MTH1175"/>
    <property type="match status" value="1"/>
</dbReference>
<feature type="domain" description="Dinitrogenase iron-molybdenum cofactor biosynthesis" evidence="1">
    <location>
        <begin position="14"/>
        <end position="105"/>
    </location>
</feature>
<evidence type="ECO:0000259" key="1">
    <source>
        <dbReference type="Pfam" id="PF02579"/>
    </source>
</evidence>
<dbReference type="InterPro" id="IPR036105">
    <property type="entry name" value="DiNase_FeMo-co_biosyn_sf"/>
</dbReference>
<accession>F2NIF2</accession>
<sequence>MNKIAVTSEGPSLDDKVDPRFGRAAGFVVVDLDTMHTQYIDNGQTQMMGHGAGIQAAQLVARAGVKCLLTGNVGPKAFQALTAAGIKVVQKLAGVTVREAVERYQRGGVEVAQSPNAAGR</sequence>
<dbReference type="RefSeq" id="WP_013707463.1">
    <property type="nucleotide sequence ID" value="NC_015388.1"/>
</dbReference>
<dbReference type="HOGENOM" id="CLU_104194_0_0_7"/>
<name>F2NIF2_DESAR</name>
<dbReference type="PANTHER" id="PTHR42983">
    <property type="entry name" value="DINITROGENASE IRON-MOLYBDENUM COFACTOR PROTEIN-RELATED"/>
    <property type="match status" value="1"/>
</dbReference>
<keyword evidence="3" id="KW-1185">Reference proteome</keyword>
<dbReference type="STRING" id="880072.Desac_2536"/>
<dbReference type="OrthoDB" id="9807451at2"/>
<dbReference type="Proteomes" id="UP000000483">
    <property type="component" value="Chromosome"/>
</dbReference>
<proteinExistence type="predicted"/>
<reference evidence="2 3" key="1">
    <citation type="journal article" date="2011" name="Stand. Genomic Sci.">
        <title>Complete genome sequence of the acetate-degrading sulfate reducer Desulfobacca acetoxidans type strain (ASRB2).</title>
        <authorList>
            <person name="Goker M."/>
            <person name="Teshima H."/>
            <person name="Lapidus A."/>
            <person name="Nolan M."/>
            <person name="Lucas S."/>
            <person name="Hammon N."/>
            <person name="Deshpande S."/>
            <person name="Cheng J.F."/>
            <person name="Tapia R."/>
            <person name="Han C."/>
            <person name="Goodwin L."/>
            <person name="Pitluck S."/>
            <person name="Huntemann M."/>
            <person name="Liolios K."/>
            <person name="Ivanova N."/>
            <person name="Pagani I."/>
            <person name="Mavromatis K."/>
            <person name="Ovchinikova G."/>
            <person name="Pati A."/>
            <person name="Chen A."/>
            <person name="Palaniappan K."/>
            <person name="Land M."/>
            <person name="Hauser L."/>
            <person name="Brambilla E.M."/>
            <person name="Rohde M."/>
            <person name="Spring S."/>
            <person name="Detter J.C."/>
            <person name="Woyke T."/>
            <person name="Bristow J."/>
            <person name="Eisen J.A."/>
            <person name="Markowitz V."/>
            <person name="Hugenholtz P."/>
            <person name="Kyrpides N.C."/>
            <person name="Klenk H.P."/>
        </authorList>
    </citation>
    <scope>NUCLEOTIDE SEQUENCE [LARGE SCALE GENOMIC DNA]</scope>
    <source>
        <strain evidence="3">ATCC 700848 / DSM 11109 / ASRB2</strain>
    </source>
</reference>
<dbReference type="InterPro" id="IPR033913">
    <property type="entry name" value="MTH1175_dom"/>
</dbReference>